<reference evidence="2" key="1">
    <citation type="submission" date="2020-10" db="EMBL/GenBank/DDBJ databases">
        <authorList>
            <person name="Abbas A."/>
            <person name="Razzaq R."/>
            <person name="Waqas M."/>
            <person name="Abbas N."/>
            <person name="Nielsen T.K."/>
            <person name="Hansen L.H."/>
            <person name="Hussain S."/>
            <person name="Shahid M."/>
        </authorList>
    </citation>
    <scope>NUCLEOTIDE SEQUENCE</scope>
    <source>
        <strain evidence="2">S14</strain>
    </source>
</reference>
<name>A0ABU1DFA4_9HYPH</name>
<sequence>MASRRFPTRPATRSAASVDVRAVLLGRGAPNDIRQDHGRTSRPTGPMALIVPLSAVLAVAFLARALGF</sequence>
<accession>A0ABU1DFA4</accession>
<feature type="transmembrane region" description="Helical" evidence="1">
    <location>
        <begin position="47"/>
        <end position="66"/>
    </location>
</feature>
<proteinExistence type="predicted"/>
<keyword evidence="3" id="KW-1185">Reference proteome</keyword>
<dbReference type="Proteomes" id="UP001181622">
    <property type="component" value="Unassembled WGS sequence"/>
</dbReference>
<evidence type="ECO:0000313" key="3">
    <source>
        <dbReference type="Proteomes" id="UP001181622"/>
    </source>
</evidence>
<organism evidence="2 3">
    <name type="scientific">Chelatococcus sambhunathii</name>
    <dbReference type="NCBI Taxonomy" id="363953"/>
    <lineage>
        <taxon>Bacteria</taxon>
        <taxon>Pseudomonadati</taxon>
        <taxon>Pseudomonadota</taxon>
        <taxon>Alphaproteobacteria</taxon>
        <taxon>Hyphomicrobiales</taxon>
        <taxon>Chelatococcaceae</taxon>
        <taxon>Chelatococcus</taxon>
    </lineage>
</organism>
<comment type="caution">
    <text evidence="2">The sequence shown here is derived from an EMBL/GenBank/DDBJ whole genome shotgun (WGS) entry which is preliminary data.</text>
</comment>
<keyword evidence="1" id="KW-0812">Transmembrane</keyword>
<evidence type="ECO:0000256" key="1">
    <source>
        <dbReference type="SAM" id="Phobius"/>
    </source>
</evidence>
<evidence type="ECO:0000313" key="2">
    <source>
        <dbReference type="EMBL" id="MDR4306806.1"/>
    </source>
</evidence>
<keyword evidence="1" id="KW-1133">Transmembrane helix</keyword>
<protein>
    <submittedName>
        <fullName evidence="2">Uncharacterized protein</fullName>
    </submittedName>
</protein>
<gene>
    <name evidence="2" type="ORF">IHQ68_09260</name>
</gene>
<dbReference type="RefSeq" id="WP_309391016.1">
    <property type="nucleotide sequence ID" value="NZ_JADBEO010000016.1"/>
</dbReference>
<dbReference type="EMBL" id="JADBEO010000016">
    <property type="protein sequence ID" value="MDR4306806.1"/>
    <property type="molecule type" value="Genomic_DNA"/>
</dbReference>
<keyword evidence="1" id="KW-0472">Membrane</keyword>